<reference evidence="6" key="1">
    <citation type="journal article" date="2021" name="Proc. Natl. Acad. Sci. U.S.A.">
        <title>A Catalog of Tens of Thousands of Viruses from Human Metagenomes Reveals Hidden Associations with Chronic Diseases.</title>
        <authorList>
            <person name="Tisza M.J."/>
            <person name="Buck C.B."/>
        </authorList>
    </citation>
    <scope>NUCLEOTIDE SEQUENCE</scope>
    <source>
        <strain evidence="6">CtmTa7</strain>
    </source>
</reference>
<evidence type="ECO:0000256" key="1">
    <source>
        <dbReference type="ARBA" id="ARBA00006581"/>
    </source>
</evidence>
<evidence type="ECO:0000259" key="5">
    <source>
        <dbReference type="Pfam" id="PF00692"/>
    </source>
</evidence>
<dbReference type="EMBL" id="BK059091">
    <property type="protein sequence ID" value="DAE28628.1"/>
    <property type="molecule type" value="Genomic_DNA"/>
</dbReference>
<dbReference type="Gene3D" id="2.70.40.10">
    <property type="match status" value="1"/>
</dbReference>
<accession>A0A8S5RCC4</accession>
<dbReference type="Pfam" id="PF00692">
    <property type="entry name" value="dUTPase"/>
    <property type="match status" value="1"/>
</dbReference>
<dbReference type="InterPro" id="IPR036157">
    <property type="entry name" value="dUTPase-like_sf"/>
</dbReference>
<evidence type="ECO:0000256" key="3">
    <source>
        <dbReference type="ARBA" id="ARBA00022801"/>
    </source>
</evidence>
<keyword evidence="4" id="KW-0546">Nucleotide metabolism</keyword>
<dbReference type="InterPro" id="IPR033704">
    <property type="entry name" value="dUTPase_trimeric"/>
</dbReference>
<sequence>MLDITKINYTPTGIHNKRLRGFEVISPKEYNRSFEPDEEIQVKLPKRSTKKAAGYDCFSPFDFTLQPGEDINIPTGIKAYMQDGEVLMVFPRSGLGFKYYTRLSNSTGIVDGDYYSNPNNDGHIHVKIRNEGTKPLTVKQGEAFCQFIFMPFLIADGDNFNTGDDRIGGFGSTTREK</sequence>
<dbReference type="CDD" id="cd07557">
    <property type="entry name" value="trimeric_dUTPase"/>
    <property type="match status" value="1"/>
</dbReference>
<dbReference type="GO" id="GO:0004170">
    <property type="term" value="F:dUTP diphosphatase activity"/>
    <property type="evidence" value="ECO:0007669"/>
    <property type="project" value="UniProtKB-EC"/>
</dbReference>
<organism evidence="6">
    <name type="scientific">virus sp. ctmTa7</name>
    <dbReference type="NCBI Taxonomy" id="2828255"/>
    <lineage>
        <taxon>Viruses</taxon>
    </lineage>
</organism>
<dbReference type="PANTHER" id="PTHR11241">
    <property type="entry name" value="DEOXYURIDINE 5'-TRIPHOSPHATE NUCLEOTIDOHYDROLASE"/>
    <property type="match status" value="1"/>
</dbReference>
<keyword evidence="3" id="KW-0378">Hydrolase</keyword>
<feature type="domain" description="dUTPase-like" evidence="5">
    <location>
        <begin position="42"/>
        <end position="173"/>
    </location>
</feature>
<dbReference type="EC" id="3.6.1.23" evidence="2"/>
<evidence type="ECO:0000256" key="2">
    <source>
        <dbReference type="ARBA" id="ARBA00012379"/>
    </source>
</evidence>
<proteinExistence type="inferred from homology"/>
<dbReference type="GO" id="GO:0046081">
    <property type="term" value="P:dUTP catabolic process"/>
    <property type="evidence" value="ECO:0007669"/>
    <property type="project" value="InterPro"/>
</dbReference>
<dbReference type="GO" id="GO:0006226">
    <property type="term" value="P:dUMP biosynthetic process"/>
    <property type="evidence" value="ECO:0007669"/>
    <property type="project" value="InterPro"/>
</dbReference>
<comment type="similarity">
    <text evidence="1">Belongs to the dUTPase family.</text>
</comment>
<name>A0A8S5RCC4_9VIRU</name>
<evidence type="ECO:0000313" key="6">
    <source>
        <dbReference type="EMBL" id="DAE28628.1"/>
    </source>
</evidence>
<dbReference type="PANTHER" id="PTHR11241:SF0">
    <property type="entry name" value="DEOXYURIDINE 5'-TRIPHOSPHATE NUCLEOTIDOHYDROLASE"/>
    <property type="match status" value="1"/>
</dbReference>
<dbReference type="InterPro" id="IPR008181">
    <property type="entry name" value="dUTPase"/>
</dbReference>
<dbReference type="InterPro" id="IPR029054">
    <property type="entry name" value="dUTPase-like"/>
</dbReference>
<evidence type="ECO:0000256" key="4">
    <source>
        <dbReference type="ARBA" id="ARBA00023080"/>
    </source>
</evidence>
<dbReference type="GO" id="GO:0000287">
    <property type="term" value="F:magnesium ion binding"/>
    <property type="evidence" value="ECO:0007669"/>
    <property type="project" value="InterPro"/>
</dbReference>
<dbReference type="SUPFAM" id="SSF51283">
    <property type="entry name" value="dUTPase-like"/>
    <property type="match status" value="1"/>
</dbReference>
<protein>
    <recommendedName>
        <fullName evidence="2">dUTP diphosphatase</fullName>
        <ecNumber evidence="2">3.6.1.23</ecNumber>
    </recommendedName>
</protein>